<evidence type="ECO:0000313" key="1">
    <source>
        <dbReference type="EMBL" id="GFT00740.1"/>
    </source>
</evidence>
<name>A0A8X6N9B3_NEPPI</name>
<protein>
    <submittedName>
        <fullName evidence="1">Uncharacterized protein</fullName>
    </submittedName>
</protein>
<dbReference type="Proteomes" id="UP000887013">
    <property type="component" value="Unassembled WGS sequence"/>
</dbReference>
<evidence type="ECO:0000313" key="2">
    <source>
        <dbReference type="Proteomes" id="UP000887013"/>
    </source>
</evidence>
<dbReference type="EMBL" id="BMAW01006826">
    <property type="protein sequence ID" value="GFT00740.1"/>
    <property type="molecule type" value="Genomic_DNA"/>
</dbReference>
<accession>A0A8X6N9B3</accession>
<gene>
    <name evidence="1" type="ORF">NPIL_303961</name>
</gene>
<proteinExistence type="predicted"/>
<dbReference type="OrthoDB" id="10540901at2759"/>
<sequence>MQQFFRSNGRSKRCYERERGAAEKLIDTPDPRSKVMHVTLLCFSKSIDLFVKISPENSSWSAATQPARVKGVEKRQRSANKGVPNVYIDPADKALEVHDLRLKGRHHFYVAVMYPISGRRQSLWFAKRSLKPYNLPLIPHLAKQRSKSDCVCNVSGENDSLARKTWLIPAIPVTADLENPRGIREQP</sequence>
<reference evidence="1" key="1">
    <citation type="submission" date="2020-08" db="EMBL/GenBank/DDBJ databases">
        <title>Multicomponent nature underlies the extraordinary mechanical properties of spider dragline silk.</title>
        <authorList>
            <person name="Kono N."/>
            <person name="Nakamura H."/>
            <person name="Mori M."/>
            <person name="Yoshida Y."/>
            <person name="Ohtoshi R."/>
            <person name="Malay A.D."/>
            <person name="Moran D.A.P."/>
            <person name="Tomita M."/>
            <person name="Numata K."/>
            <person name="Arakawa K."/>
        </authorList>
    </citation>
    <scope>NUCLEOTIDE SEQUENCE</scope>
</reference>
<dbReference type="AlphaFoldDB" id="A0A8X6N9B3"/>
<comment type="caution">
    <text evidence="1">The sequence shown here is derived from an EMBL/GenBank/DDBJ whole genome shotgun (WGS) entry which is preliminary data.</text>
</comment>
<organism evidence="1 2">
    <name type="scientific">Nephila pilipes</name>
    <name type="common">Giant wood spider</name>
    <name type="synonym">Nephila maculata</name>
    <dbReference type="NCBI Taxonomy" id="299642"/>
    <lineage>
        <taxon>Eukaryota</taxon>
        <taxon>Metazoa</taxon>
        <taxon>Ecdysozoa</taxon>
        <taxon>Arthropoda</taxon>
        <taxon>Chelicerata</taxon>
        <taxon>Arachnida</taxon>
        <taxon>Araneae</taxon>
        <taxon>Araneomorphae</taxon>
        <taxon>Entelegynae</taxon>
        <taxon>Araneoidea</taxon>
        <taxon>Nephilidae</taxon>
        <taxon>Nephila</taxon>
    </lineage>
</organism>
<keyword evidence="2" id="KW-1185">Reference proteome</keyword>